<feature type="transmembrane region" description="Helical" evidence="1">
    <location>
        <begin position="528"/>
        <end position="549"/>
    </location>
</feature>
<keyword evidence="4" id="KW-1185">Reference proteome</keyword>
<keyword evidence="2" id="KW-0732">Signal</keyword>
<keyword evidence="1" id="KW-1133">Transmembrane helix</keyword>
<evidence type="ECO:0000313" key="4">
    <source>
        <dbReference type="Proteomes" id="UP001059819"/>
    </source>
</evidence>
<proteinExistence type="predicted"/>
<feature type="chain" id="PRO_5046525842" evidence="2">
    <location>
        <begin position="23"/>
        <end position="555"/>
    </location>
</feature>
<evidence type="ECO:0000313" key="3">
    <source>
        <dbReference type="EMBL" id="UWD34641.1"/>
    </source>
</evidence>
<dbReference type="Proteomes" id="UP001059819">
    <property type="component" value="Chromosome"/>
</dbReference>
<evidence type="ECO:0000256" key="2">
    <source>
        <dbReference type="SAM" id="SignalP"/>
    </source>
</evidence>
<protein>
    <submittedName>
        <fullName evidence="3">Uncharacterized protein</fullName>
    </submittedName>
</protein>
<gene>
    <name evidence="3" type="ORF">NX779_02385</name>
</gene>
<dbReference type="EMBL" id="CP103424">
    <property type="protein sequence ID" value="UWD34641.1"/>
    <property type="molecule type" value="Genomic_DNA"/>
</dbReference>
<name>A0ABY5TYN1_9MOLU</name>
<keyword evidence="1" id="KW-0472">Membrane</keyword>
<reference evidence="3" key="1">
    <citation type="submission" date="2022-08" db="EMBL/GenBank/DDBJ databases">
        <title>Complete genome sequence of Mycoplasma cottewii type strain VIS.</title>
        <authorList>
            <person name="Spergser J."/>
        </authorList>
    </citation>
    <scope>NUCLEOTIDE SEQUENCE</scope>
    <source>
        <strain evidence="3">VIS</strain>
    </source>
</reference>
<organism evidence="3 4">
    <name type="scientific">Mycoplasma cottewii</name>
    <dbReference type="NCBI Taxonomy" id="51364"/>
    <lineage>
        <taxon>Bacteria</taxon>
        <taxon>Bacillati</taxon>
        <taxon>Mycoplasmatota</taxon>
        <taxon>Mollicutes</taxon>
        <taxon>Mycoplasmataceae</taxon>
        <taxon>Mycoplasma</taxon>
    </lineage>
</organism>
<keyword evidence="1" id="KW-0812">Transmembrane</keyword>
<dbReference type="RefSeq" id="WP_259429830.1">
    <property type="nucleotide sequence ID" value="NZ_CP103424.1"/>
</dbReference>
<sequence>MKKIFNLFLLIFISLASLFSSSFNITKNAFNSNYHITQNTDLNKNDFDQNKHVTWGGRALRYFLYKNSSASYDKDHRKKYDLLINTLIDLGLEGRKRIIDKDDLDAKNEEFKYAFLSSAIVVSKYGSTEPEEFFAESFSRYISSNESQKNTTYYLLEHFFNTTFKKLKSKNLGGVLDKDKWLKIKKIIDQDSDEVNKDIKYNINLDEEKQNLKHDEHLGYGKDKNFGFFSPKYISSVLEYITLDIYKTYEQKTHLSIIPKYVPFFNVDIWKATIEISDDELSKIKFDDESTLGTIFKIRSMLRNLANAQLYNPFKDVKIDKEQENQKPRYEDFNHLNNHWKQNSSFNFKLHSAINLEKTINNLNNKTLSDQKEWFSKDKLKKTLVKLFNKVESITNNNFKDIFINLIITNHKNIDLGKRSSQGVNGVTLTRISDEKNSPIFSYVVIRTKSFIEKDTKESFLDSWFSSNHVFQTINHEFGHILDYFLAQTKQQADANKKSFNETFWATHQPRNLYRSDRSQTRIINLKMVLFISLIIVSSSSIVALIFVIHKRKKD</sequence>
<evidence type="ECO:0000256" key="1">
    <source>
        <dbReference type="SAM" id="Phobius"/>
    </source>
</evidence>
<feature type="signal peptide" evidence="2">
    <location>
        <begin position="1"/>
        <end position="22"/>
    </location>
</feature>
<accession>A0ABY5TYN1</accession>